<dbReference type="Pfam" id="PF12724">
    <property type="entry name" value="Flavodoxin_5"/>
    <property type="match status" value="1"/>
</dbReference>
<dbReference type="EMBL" id="DWYY01000003">
    <property type="protein sequence ID" value="HJA91556.1"/>
    <property type="molecule type" value="Genomic_DNA"/>
</dbReference>
<dbReference type="GO" id="GO:0010181">
    <property type="term" value="F:FMN binding"/>
    <property type="evidence" value="ECO:0007669"/>
    <property type="project" value="InterPro"/>
</dbReference>
<dbReference type="GO" id="GO:0016651">
    <property type="term" value="F:oxidoreductase activity, acting on NAD(P)H"/>
    <property type="evidence" value="ECO:0007669"/>
    <property type="project" value="UniProtKB-ARBA"/>
</dbReference>
<evidence type="ECO:0000313" key="3">
    <source>
        <dbReference type="EMBL" id="HJA91556.1"/>
    </source>
</evidence>
<organism evidence="3 4">
    <name type="scientific">Candidatus Eisenbergiella merdipullorum</name>
    <dbReference type="NCBI Taxonomy" id="2838553"/>
    <lineage>
        <taxon>Bacteria</taxon>
        <taxon>Bacillati</taxon>
        <taxon>Bacillota</taxon>
        <taxon>Clostridia</taxon>
        <taxon>Lachnospirales</taxon>
        <taxon>Lachnospiraceae</taxon>
        <taxon>Eisenbergiella</taxon>
    </lineage>
</organism>
<dbReference type="GO" id="GO:0006783">
    <property type="term" value="P:heme biosynthetic process"/>
    <property type="evidence" value="ECO:0007669"/>
    <property type="project" value="TreeGrafter"/>
</dbReference>
<dbReference type="InterPro" id="IPR008254">
    <property type="entry name" value="Flavodoxin/NO_synth"/>
</dbReference>
<keyword evidence="1" id="KW-0812">Transmembrane</keyword>
<dbReference type="Gene3D" id="3.40.50.360">
    <property type="match status" value="1"/>
</dbReference>
<dbReference type="SUPFAM" id="SSF52218">
    <property type="entry name" value="Flavoproteins"/>
    <property type="match status" value="1"/>
</dbReference>
<dbReference type="PANTHER" id="PTHR38030:SF2">
    <property type="entry name" value="PROTOPORPHYRINOGEN IX DEHYDROGENASE [QUINONE]"/>
    <property type="match status" value="1"/>
</dbReference>
<reference evidence="3" key="2">
    <citation type="submission" date="2021-04" db="EMBL/GenBank/DDBJ databases">
        <authorList>
            <person name="Gilroy R."/>
        </authorList>
    </citation>
    <scope>NUCLEOTIDE SEQUENCE</scope>
    <source>
        <strain evidence="3">CHK179-7159</strain>
    </source>
</reference>
<gene>
    <name evidence="3" type="ORF">H9717_00270</name>
</gene>
<evidence type="ECO:0000259" key="2">
    <source>
        <dbReference type="PROSITE" id="PS50902"/>
    </source>
</evidence>
<proteinExistence type="predicted"/>
<accession>A0A9D2I2I1</accession>
<keyword evidence="1" id="KW-0472">Membrane</keyword>
<evidence type="ECO:0000313" key="4">
    <source>
        <dbReference type="Proteomes" id="UP000886858"/>
    </source>
</evidence>
<dbReference type="PANTHER" id="PTHR38030">
    <property type="entry name" value="PROTOPORPHYRINOGEN IX DEHYDROGENASE [MENAQUINONE]"/>
    <property type="match status" value="1"/>
</dbReference>
<sequence>MQKGIILYRSKYGATAKYAEWLGEETCFDIMQTKEASVEKLRRYDTIVLGGGIYASGIAGLGFLKKHLKKLEGKKIAVFCVGASPYEEKAFQKLYSHNFKDGMNGIPCFYCRGAWNEEGMSLPDRTLCHLLMKSLEKKDKEALEPWERALVEAAGRSCDWTDRSYLEPLVDYLGVRAD</sequence>
<dbReference type="GO" id="GO:0070819">
    <property type="term" value="F:menaquinone-dependent protoporphyrinogen oxidase activity"/>
    <property type="evidence" value="ECO:0007669"/>
    <property type="project" value="TreeGrafter"/>
</dbReference>
<feature type="domain" description="Flavodoxin-like" evidence="2">
    <location>
        <begin position="4"/>
        <end position="151"/>
    </location>
</feature>
<dbReference type="PROSITE" id="PS50902">
    <property type="entry name" value="FLAVODOXIN_LIKE"/>
    <property type="match status" value="1"/>
</dbReference>
<dbReference type="InterPro" id="IPR052200">
    <property type="entry name" value="Protoporphyrinogen_IX_DH"/>
</dbReference>
<reference evidence="3" key="1">
    <citation type="journal article" date="2021" name="PeerJ">
        <title>Extensive microbial diversity within the chicken gut microbiome revealed by metagenomics and culture.</title>
        <authorList>
            <person name="Gilroy R."/>
            <person name="Ravi A."/>
            <person name="Getino M."/>
            <person name="Pursley I."/>
            <person name="Horton D.L."/>
            <person name="Alikhan N.F."/>
            <person name="Baker D."/>
            <person name="Gharbi K."/>
            <person name="Hall N."/>
            <person name="Watson M."/>
            <person name="Adriaenssens E.M."/>
            <person name="Foster-Nyarko E."/>
            <person name="Jarju S."/>
            <person name="Secka A."/>
            <person name="Antonio M."/>
            <person name="Oren A."/>
            <person name="Chaudhuri R.R."/>
            <person name="La Ragione R."/>
            <person name="Hildebrand F."/>
            <person name="Pallen M.J."/>
        </authorList>
    </citation>
    <scope>NUCLEOTIDE SEQUENCE</scope>
    <source>
        <strain evidence="3">CHK179-7159</strain>
    </source>
</reference>
<comment type="caution">
    <text evidence="3">The sequence shown here is derived from an EMBL/GenBank/DDBJ whole genome shotgun (WGS) entry which is preliminary data.</text>
</comment>
<name>A0A9D2I2I1_9FIRM</name>
<feature type="transmembrane region" description="Helical" evidence="1">
    <location>
        <begin position="47"/>
        <end position="64"/>
    </location>
</feature>
<evidence type="ECO:0000256" key="1">
    <source>
        <dbReference type="SAM" id="Phobius"/>
    </source>
</evidence>
<dbReference type="InterPro" id="IPR029039">
    <property type="entry name" value="Flavoprotein-like_sf"/>
</dbReference>
<keyword evidence="1" id="KW-1133">Transmembrane helix</keyword>
<protein>
    <submittedName>
        <fullName evidence="3">Flavodoxin domain-containing protein</fullName>
    </submittedName>
</protein>
<dbReference type="InterPro" id="IPR026816">
    <property type="entry name" value="Flavodoxin_dom"/>
</dbReference>
<dbReference type="AlphaFoldDB" id="A0A9D2I2I1"/>
<dbReference type="Proteomes" id="UP000886858">
    <property type="component" value="Unassembled WGS sequence"/>
</dbReference>